<keyword evidence="2" id="KW-1133">Transmembrane helix</keyword>
<evidence type="ECO:0000313" key="4">
    <source>
        <dbReference type="Proteomes" id="UP000243745"/>
    </source>
</evidence>
<dbReference type="AlphaFoldDB" id="A0A662ZJW4"/>
<organism evidence="3 4">
    <name type="scientific">Ruminobacter amylophilus</name>
    <dbReference type="NCBI Taxonomy" id="867"/>
    <lineage>
        <taxon>Bacteria</taxon>
        <taxon>Pseudomonadati</taxon>
        <taxon>Pseudomonadota</taxon>
        <taxon>Gammaproteobacteria</taxon>
        <taxon>Aeromonadales</taxon>
        <taxon>Succinivibrionaceae</taxon>
        <taxon>Ruminobacter</taxon>
    </lineage>
</organism>
<dbReference type="Gene3D" id="1.10.3680.10">
    <property type="entry name" value="TerB-like"/>
    <property type="match status" value="1"/>
</dbReference>
<proteinExistence type="predicted"/>
<feature type="transmembrane region" description="Helical" evidence="2">
    <location>
        <begin position="15"/>
        <end position="42"/>
    </location>
</feature>
<dbReference type="SUPFAM" id="SSF158682">
    <property type="entry name" value="TerB-like"/>
    <property type="match status" value="1"/>
</dbReference>
<name>A0A662ZJW4_9GAMM</name>
<sequence>MAGIYTRFKDLGCGLLIVIPLIMWLLPSIRGFMILMLIYCFAVSCRELWRRGANNSTGTRRQRLGIRHSGFGVLTDSYGNSRDTVAKIQHSMLNISEADEEIHGALMCLLGYVTVEGRKTAMEEEVFVNAVVSSFLDADTEKLREAFARGKSSDIIPYREIYFLKRSLNGGEDLNVVLGYLARIIQADGNVSSEELSRIRTVGKSFGLYEAEIDRFFYLDANALTPAPVIRTPAGNHVETGNYAETATGTSEYSSGTPVGYGKAMRILGLKQKSTNEQIKARYKQLMQKYNLHDCRNEMRRVEYIRKREQLTKAYEAVRKKRGF</sequence>
<reference evidence="3 4" key="1">
    <citation type="submission" date="2016-10" db="EMBL/GenBank/DDBJ databases">
        <authorList>
            <person name="Varghese N."/>
            <person name="Submissions S."/>
        </authorList>
    </citation>
    <scope>NUCLEOTIDE SEQUENCE [LARGE SCALE GENOMIC DNA]</scope>
    <source>
        <strain evidence="3 4">DSM 1361</strain>
    </source>
</reference>
<evidence type="ECO:0000256" key="1">
    <source>
        <dbReference type="ARBA" id="ARBA00023186"/>
    </source>
</evidence>
<dbReference type="CDD" id="cd06257">
    <property type="entry name" value="DnaJ"/>
    <property type="match status" value="1"/>
</dbReference>
<dbReference type="EMBL" id="FOXF01000034">
    <property type="protein sequence ID" value="SFP53722.1"/>
    <property type="molecule type" value="Genomic_DNA"/>
</dbReference>
<keyword evidence="2" id="KW-0812">Transmembrane</keyword>
<dbReference type="InterPro" id="IPR036869">
    <property type="entry name" value="J_dom_sf"/>
</dbReference>
<dbReference type="InterPro" id="IPR001623">
    <property type="entry name" value="DnaJ_domain"/>
</dbReference>
<gene>
    <name evidence="3" type="ORF">SAMN02910344_01656</name>
</gene>
<dbReference type="RefSeq" id="WP_177178540.1">
    <property type="nucleotide sequence ID" value="NZ_FOXF01000034.1"/>
</dbReference>
<dbReference type="Gene3D" id="1.10.287.110">
    <property type="entry name" value="DnaJ domain"/>
    <property type="match status" value="1"/>
</dbReference>
<accession>A0A662ZJW4</accession>
<evidence type="ECO:0000256" key="2">
    <source>
        <dbReference type="SAM" id="Phobius"/>
    </source>
</evidence>
<keyword evidence="2" id="KW-0472">Membrane</keyword>
<dbReference type="Proteomes" id="UP000243745">
    <property type="component" value="Unassembled WGS sequence"/>
</dbReference>
<dbReference type="InterPro" id="IPR029024">
    <property type="entry name" value="TerB-like"/>
</dbReference>
<evidence type="ECO:0000313" key="3">
    <source>
        <dbReference type="EMBL" id="SFP53722.1"/>
    </source>
</evidence>
<protein>
    <submittedName>
        <fullName evidence="3">Tellurite resistance protein TerB</fullName>
    </submittedName>
</protein>
<keyword evidence="4" id="KW-1185">Reference proteome</keyword>
<keyword evidence="1" id="KW-0143">Chaperone</keyword>